<name>A0A4Q7V627_PSEST</name>
<evidence type="ECO:0000256" key="4">
    <source>
        <dbReference type="ARBA" id="ARBA00022723"/>
    </source>
</evidence>
<evidence type="ECO:0000313" key="13">
    <source>
        <dbReference type="EMBL" id="RZT89051.1"/>
    </source>
</evidence>
<evidence type="ECO:0000256" key="6">
    <source>
        <dbReference type="ARBA" id="ARBA00023014"/>
    </source>
</evidence>
<dbReference type="HAMAP" id="MF_01479">
    <property type="entry name" value="WhiB"/>
    <property type="match status" value="1"/>
</dbReference>
<comment type="cofactor">
    <cofactor evidence="11">
        <name>[4Fe-4S] cluster</name>
        <dbReference type="ChEBI" id="CHEBI:49883"/>
    </cofactor>
    <text evidence="11">Binds 1 [4Fe-4S] cluster per subunit. Following nitrosylation of the [4Fe-4S] cluster binds 1 [4Fe-8(NO)] cluster per subunit.</text>
</comment>
<comment type="similarity">
    <text evidence="2 11">Belongs to the WhiB family.</text>
</comment>
<evidence type="ECO:0000259" key="12">
    <source>
        <dbReference type="PROSITE" id="PS51674"/>
    </source>
</evidence>
<comment type="subcellular location">
    <subcellularLocation>
        <location evidence="1 11">Cytoplasm</location>
    </subcellularLocation>
</comment>
<keyword evidence="5 11" id="KW-0408">Iron</keyword>
<comment type="caution">
    <text evidence="13">The sequence shown here is derived from an EMBL/GenBank/DDBJ whole genome shotgun (WGS) entry which is preliminary data.</text>
</comment>
<proteinExistence type="inferred from homology"/>
<evidence type="ECO:0000256" key="3">
    <source>
        <dbReference type="ARBA" id="ARBA00022485"/>
    </source>
</evidence>
<dbReference type="EMBL" id="SHKL01000001">
    <property type="protein sequence ID" value="RZT89051.1"/>
    <property type="molecule type" value="Genomic_DNA"/>
</dbReference>
<dbReference type="PROSITE" id="PS51674">
    <property type="entry name" value="4FE4S_WBL"/>
    <property type="match status" value="1"/>
</dbReference>
<comment type="function">
    <text evidence="11">Acts as a transcriptional regulator. Probably redox-responsive. The apo- but not holo-form probably binds DNA.</text>
</comment>
<keyword evidence="9 11" id="KW-1015">Disulfide bond</keyword>
<dbReference type="GO" id="GO:0046872">
    <property type="term" value="F:metal ion binding"/>
    <property type="evidence" value="ECO:0007669"/>
    <property type="project" value="UniProtKB-KW"/>
</dbReference>
<keyword evidence="13" id="KW-0371">Homeobox</keyword>
<keyword evidence="7 11" id="KW-0805">Transcription regulation</keyword>
<dbReference type="Proteomes" id="UP000291591">
    <property type="component" value="Unassembled WGS sequence"/>
</dbReference>
<dbReference type="InterPro" id="IPR003482">
    <property type="entry name" value="Whib"/>
</dbReference>
<keyword evidence="14" id="KW-1185">Reference proteome</keyword>
<dbReference type="GO" id="GO:0047134">
    <property type="term" value="F:protein-disulfide reductase [NAD(P)H] activity"/>
    <property type="evidence" value="ECO:0007669"/>
    <property type="project" value="TreeGrafter"/>
</dbReference>
<keyword evidence="11" id="KW-0963">Cytoplasm</keyword>
<evidence type="ECO:0000256" key="8">
    <source>
        <dbReference type="ARBA" id="ARBA00023125"/>
    </source>
</evidence>
<feature type="binding site" evidence="11">
    <location>
        <position position="89"/>
    </location>
    <ligand>
        <name>[4Fe-4S] cluster</name>
        <dbReference type="ChEBI" id="CHEBI:49883"/>
    </ligand>
</feature>
<comment type="PTM">
    <text evidence="11">The Fe-S cluster can be nitrosylated by nitric oxide (NO).</text>
</comment>
<sequence>MNGRHINEVGRPGDGILAEHDRRAALTAHQLKAGEETMVGRGNGWRARAACLSVDPELFFPAAENGVAHARQVARAKRVCGRCPVRDECLAWAIESLPHGIAGGTTAGERRVARTTRPARCVSACRDSAGFHVPVGAQQIPSRRRSPIVAAGKAALAGGAPRAQVAVEFGVSRRTVDRWAAAVRSASLPGGGA</sequence>
<evidence type="ECO:0000256" key="5">
    <source>
        <dbReference type="ARBA" id="ARBA00023004"/>
    </source>
</evidence>
<evidence type="ECO:0000256" key="11">
    <source>
        <dbReference type="HAMAP-Rule" id="MF_01479"/>
    </source>
</evidence>
<keyword evidence="8 11" id="KW-0238">DNA-binding</keyword>
<dbReference type="GO" id="GO:0045454">
    <property type="term" value="P:cell redox homeostasis"/>
    <property type="evidence" value="ECO:0007669"/>
    <property type="project" value="TreeGrafter"/>
</dbReference>
<evidence type="ECO:0000256" key="1">
    <source>
        <dbReference type="ARBA" id="ARBA00004496"/>
    </source>
</evidence>
<keyword evidence="4 11" id="KW-0479">Metal-binding</keyword>
<dbReference type="GO" id="GO:0003677">
    <property type="term" value="F:DNA binding"/>
    <property type="evidence" value="ECO:0007669"/>
    <property type="project" value="UniProtKB-UniRule"/>
</dbReference>
<reference evidence="13 14" key="1">
    <citation type="submission" date="2019-02" db="EMBL/GenBank/DDBJ databases">
        <title>Sequencing the genomes of 1000 actinobacteria strains.</title>
        <authorList>
            <person name="Klenk H.-P."/>
        </authorList>
    </citation>
    <scope>NUCLEOTIDE SEQUENCE [LARGE SCALE GENOMIC DNA]</scope>
    <source>
        <strain evidence="13 14">DSM 45779</strain>
    </source>
</reference>
<dbReference type="Pfam" id="PF02467">
    <property type="entry name" value="Whib"/>
    <property type="match status" value="1"/>
</dbReference>
<feature type="domain" description="4Fe-4S Wbl-type" evidence="12">
    <location>
        <begin position="50"/>
        <end position="112"/>
    </location>
</feature>
<comment type="PTM">
    <text evidence="11">Upon Fe-S cluster removal intramolecular disulfide bonds are formed.</text>
</comment>
<gene>
    <name evidence="11" type="primary">whiB</name>
    <name evidence="13" type="ORF">EV383_6006</name>
</gene>
<protein>
    <recommendedName>
        <fullName evidence="11">Transcriptional regulator WhiB</fullName>
    </recommendedName>
</protein>
<feature type="binding site" evidence="11">
    <location>
        <position position="83"/>
    </location>
    <ligand>
        <name>[4Fe-4S] cluster</name>
        <dbReference type="ChEBI" id="CHEBI:49883"/>
    </ligand>
</feature>
<accession>A0A4Q7V627</accession>
<keyword evidence="3 11" id="KW-0004">4Fe-4S</keyword>
<evidence type="ECO:0000256" key="7">
    <source>
        <dbReference type="ARBA" id="ARBA00023015"/>
    </source>
</evidence>
<dbReference type="GO" id="GO:0045892">
    <property type="term" value="P:negative regulation of DNA-templated transcription"/>
    <property type="evidence" value="ECO:0007669"/>
    <property type="project" value="TreeGrafter"/>
</dbReference>
<dbReference type="InterPro" id="IPR034768">
    <property type="entry name" value="4FE4S_WBL"/>
</dbReference>
<dbReference type="GO" id="GO:0005737">
    <property type="term" value="C:cytoplasm"/>
    <property type="evidence" value="ECO:0007669"/>
    <property type="project" value="UniProtKB-SubCell"/>
</dbReference>
<keyword evidence="10 11" id="KW-0804">Transcription</keyword>
<dbReference type="GO" id="GO:0035731">
    <property type="term" value="F:dinitrosyl-iron complex binding"/>
    <property type="evidence" value="ECO:0007669"/>
    <property type="project" value="UniProtKB-UniRule"/>
</dbReference>
<dbReference type="AlphaFoldDB" id="A0A4Q7V627"/>
<evidence type="ECO:0000313" key="14">
    <source>
        <dbReference type="Proteomes" id="UP000291591"/>
    </source>
</evidence>
<evidence type="ECO:0000256" key="2">
    <source>
        <dbReference type="ARBA" id="ARBA00006597"/>
    </source>
</evidence>
<feature type="binding site" evidence="11">
    <location>
        <position position="51"/>
    </location>
    <ligand>
        <name>[4Fe-4S] cluster</name>
        <dbReference type="ChEBI" id="CHEBI:49883"/>
    </ligand>
</feature>
<keyword evidence="6 11" id="KW-0411">Iron-sulfur</keyword>
<organism evidence="13 14">
    <name type="scientific">Pseudonocardia sediminis</name>
    <dbReference type="NCBI Taxonomy" id="1397368"/>
    <lineage>
        <taxon>Bacteria</taxon>
        <taxon>Bacillati</taxon>
        <taxon>Actinomycetota</taxon>
        <taxon>Actinomycetes</taxon>
        <taxon>Pseudonocardiales</taxon>
        <taxon>Pseudonocardiaceae</taxon>
        <taxon>Pseudonocardia</taxon>
    </lineage>
</organism>
<dbReference type="GO" id="GO:0051539">
    <property type="term" value="F:4 iron, 4 sulfur cluster binding"/>
    <property type="evidence" value="ECO:0007669"/>
    <property type="project" value="UniProtKB-UniRule"/>
</dbReference>
<evidence type="ECO:0000256" key="9">
    <source>
        <dbReference type="ARBA" id="ARBA00023157"/>
    </source>
</evidence>
<evidence type="ECO:0000256" key="10">
    <source>
        <dbReference type="ARBA" id="ARBA00023163"/>
    </source>
</evidence>
<dbReference type="PANTHER" id="PTHR38839">
    <property type="entry name" value="TRANSCRIPTIONAL REGULATOR WHID-RELATED"/>
    <property type="match status" value="1"/>
</dbReference>
<feature type="binding site" evidence="11">
    <location>
        <position position="80"/>
    </location>
    <ligand>
        <name>[4Fe-4S] cluster</name>
        <dbReference type="ChEBI" id="CHEBI:49883"/>
    </ligand>
</feature>